<dbReference type="EMBL" id="KQ971319">
    <property type="protein sequence ID" value="EFA00204.1"/>
    <property type="molecule type" value="Genomic_DNA"/>
</dbReference>
<name>D6WG50_TRICA</name>
<protein>
    <recommendedName>
        <fullName evidence="1">CHK kinase-like domain-containing protein</fullName>
    </recommendedName>
</protein>
<evidence type="ECO:0000313" key="2">
    <source>
        <dbReference type="EMBL" id="EFA00204.1"/>
    </source>
</evidence>
<dbReference type="SUPFAM" id="SSF56112">
    <property type="entry name" value="Protein kinase-like (PK-like)"/>
    <property type="match status" value="1"/>
</dbReference>
<dbReference type="AlphaFoldDB" id="D6WG50"/>
<dbReference type="SMART" id="SM00587">
    <property type="entry name" value="CHK"/>
    <property type="match status" value="1"/>
</dbReference>
<dbReference type="InParanoid" id="D6WG50"/>
<dbReference type="InterPro" id="IPR004119">
    <property type="entry name" value="EcKL"/>
</dbReference>
<dbReference type="InterPro" id="IPR015897">
    <property type="entry name" value="CHK_kinase-like"/>
</dbReference>
<dbReference type="KEGG" id="tca:660404"/>
<dbReference type="PhylomeDB" id="D6WG50"/>
<dbReference type="PANTHER" id="PTHR11012:SF55">
    <property type="entry name" value="BHLH DOMAIN-CONTAINING PROTEIN"/>
    <property type="match status" value="1"/>
</dbReference>
<dbReference type="OrthoDB" id="191037at2759"/>
<reference evidence="2 3" key="1">
    <citation type="journal article" date="2008" name="Nature">
        <title>The genome of the model beetle and pest Tribolium castaneum.</title>
        <authorList>
            <consortium name="Tribolium Genome Sequencing Consortium"/>
            <person name="Richards S."/>
            <person name="Gibbs R.A."/>
            <person name="Weinstock G.M."/>
            <person name="Brown S.J."/>
            <person name="Denell R."/>
            <person name="Beeman R.W."/>
            <person name="Gibbs R."/>
            <person name="Beeman R.W."/>
            <person name="Brown S.J."/>
            <person name="Bucher G."/>
            <person name="Friedrich M."/>
            <person name="Grimmelikhuijzen C.J."/>
            <person name="Klingler M."/>
            <person name="Lorenzen M."/>
            <person name="Richards S."/>
            <person name="Roth S."/>
            <person name="Schroder R."/>
            <person name="Tautz D."/>
            <person name="Zdobnov E.M."/>
            <person name="Muzny D."/>
            <person name="Gibbs R.A."/>
            <person name="Weinstock G.M."/>
            <person name="Attaway T."/>
            <person name="Bell S."/>
            <person name="Buhay C.J."/>
            <person name="Chandrabose M.N."/>
            <person name="Chavez D."/>
            <person name="Clerk-Blankenburg K.P."/>
            <person name="Cree A."/>
            <person name="Dao M."/>
            <person name="Davis C."/>
            <person name="Chacko J."/>
            <person name="Dinh H."/>
            <person name="Dugan-Rocha S."/>
            <person name="Fowler G."/>
            <person name="Garner T.T."/>
            <person name="Garnes J."/>
            <person name="Gnirke A."/>
            <person name="Hawes A."/>
            <person name="Hernandez J."/>
            <person name="Hines S."/>
            <person name="Holder M."/>
            <person name="Hume J."/>
            <person name="Jhangiani S.N."/>
            <person name="Joshi V."/>
            <person name="Khan Z.M."/>
            <person name="Jackson L."/>
            <person name="Kovar C."/>
            <person name="Kowis A."/>
            <person name="Lee S."/>
            <person name="Lewis L.R."/>
            <person name="Margolis J."/>
            <person name="Morgan M."/>
            <person name="Nazareth L.V."/>
            <person name="Nguyen N."/>
            <person name="Okwuonu G."/>
            <person name="Parker D."/>
            <person name="Richards S."/>
            <person name="Ruiz S.J."/>
            <person name="Santibanez J."/>
            <person name="Savard J."/>
            <person name="Scherer S.E."/>
            <person name="Schneider B."/>
            <person name="Sodergren E."/>
            <person name="Tautz D."/>
            <person name="Vattahil S."/>
            <person name="Villasana D."/>
            <person name="White C.S."/>
            <person name="Wright R."/>
            <person name="Park Y."/>
            <person name="Beeman R.W."/>
            <person name="Lord J."/>
            <person name="Oppert B."/>
            <person name="Lorenzen M."/>
            <person name="Brown S."/>
            <person name="Wang L."/>
            <person name="Savard J."/>
            <person name="Tautz D."/>
            <person name="Richards S."/>
            <person name="Weinstock G."/>
            <person name="Gibbs R.A."/>
            <person name="Liu Y."/>
            <person name="Worley K."/>
            <person name="Weinstock G."/>
            <person name="Elsik C.G."/>
            <person name="Reese J.T."/>
            <person name="Elhaik E."/>
            <person name="Landan G."/>
            <person name="Graur D."/>
            <person name="Arensburger P."/>
            <person name="Atkinson P."/>
            <person name="Beeman R.W."/>
            <person name="Beidler J."/>
            <person name="Brown S.J."/>
            <person name="Demuth J.P."/>
            <person name="Drury D.W."/>
            <person name="Du Y.Z."/>
            <person name="Fujiwara H."/>
            <person name="Lorenzen M."/>
            <person name="Maselli V."/>
            <person name="Osanai M."/>
            <person name="Park Y."/>
            <person name="Robertson H.M."/>
            <person name="Tu Z."/>
            <person name="Wang J.J."/>
            <person name="Wang S."/>
            <person name="Richards S."/>
            <person name="Song H."/>
            <person name="Zhang L."/>
            <person name="Sodergren E."/>
            <person name="Werner D."/>
            <person name="Stanke M."/>
            <person name="Morgenstern B."/>
            <person name="Solovyev V."/>
            <person name="Kosarev P."/>
            <person name="Brown G."/>
            <person name="Chen H.C."/>
            <person name="Ermolaeva O."/>
            <person name="Hlavina W."/>
            <person name="Kapustin Y."/>
            <person name="Kiryutin B."/>
            <person name="Kitts P."/>
            <person name="Maglott D."/>
            <person name="Pruitt K."/>
            <person name="Sapojnikov V."/>
            <person name="Souvorov A."/>
            <person name="Mackey A.J."/>
            <person name="Waterhouse R.M."/>
            <person name="Wyder S."/>
            <person name="Zdobnov E.M."/>
            <person name="Zdobnov E.M."/>
            <person name="Wyder S."/>
            <person name="Kriventseva E.V."/>
            <person name="Kadowaki T."/>
            <person name="Bork P."/>
            <person name="Aranda M."/>
            <person name="Bao R."/>
            <person name="Beermann A."/>
            <person name="Berns N."/>
            <person name="Bolognesi R."/>
            <person name="Bonneton F."/>
            <person name="Bopp D."/>
            <person name="Brown S.J."/>
            <person name="Bucher G."/>
            <person name="Butts T."/>
            <person name="Chaumot A."/>
            <person name="Denell R.E."/>
            <person name="Ferrier D.E."/>
            <person name="Friedrich M."/>
            <person name="Gordon C.M."/>
            <person name="Jindra M."/>
            <person name="Klingler M."/>
            <person name="Lan Q."/>
            <person name="Lattorff H.M."/>
            <person name="Laudet V."/>
            <person name="von Levetsow C."/>
            <person name="Liu Z."/>
            <person name="Lutz R."/>
            <person name="Lynch J.A."/>
            <person name="da Fonseca R.N."/>
            <person name="Posnien N."/>
            <person name="Reuter R."/>
            <person name="Roth S."/>
            <person name="Savard J."/>
            <person name="Schinko J.B."/>
            <person name="Schmitt C."/>
            <person name="Schoppmeier M."/>
            <person name="Schroder R."/>
            <person name="Shippy T.D."/>
            <person name="Simonnet F."/>
            <person name="Marques-Souza H."/>
            <person name="Tautz D."/>
            <person name="Tomoyasu Y."/>
            <person name="Trauner J."/>
            <person name="Van der Zee M."/>
            <person name="Vervoort M."/>
            <person name="Wittkopp N."/>
            <person name="Wimmer E.A."/>
            <person name="Yang X."/>
            <person name="Jones A.K."/>
            <person name="Sattelle D.B."/>
            <person name="Ebert P.R."/>
            <person name="Nelson D."/>
            <person name="Scott J.G."/>
            <person name="Beeman R.W."/>
            <person name="Muthukrishnan S."/>
            <person name="Kramer K.J."/>
            <person name="Arakane Y."/>
            <person name="Beeman R.W."/>
            <person name="Zhu Q."/>
            <person name="Hogenkamp D."/>
            <person name="Dixit R."/>
            <person name="Oppert B."/>
            <person name="Jiang H."/>
            <person name="Zou Z."/>
            <person name="Marshall J."/>
            <person name="Elpidina E."/>
            <person name="Vinokurov K."/>
            <person name="Oppert C."/>
            <person name="Zou Z."/>
            <person name="Evans J."/>
            <person name="Lu Z."/>
            <person name="Zhao P."/>
            <person name="Sumathipala N."/>
            <person name="Altincicek B."/>
            <person name="Vilcinskas A."/>
            <person name="Williams M."/>
            <person name="Hultmark D."/>
            <person name="Hetru C."/>
            <person name="Jiang H."/>
            <person name="Grimmelikhuijzen C.J."/>
            <person name="Hauser F."/>
            <person name="Cazzamali G."/>
            <person name="Williamson M."/>
            <person name="Park Y."/>
            <person name="Li B."/>
            <person name="Tanaka Y."/>
            <person name="Predel R."/>
            <person name="Neupert S."/>
            <person name="Schachtner J."/>
            <person name="Verleyen P."/>
            <person name="Raible F."/>
            <person name="Bork P."/>
            <person name="Friedrich M."/>
            <person name="Walden K.K."/>
            <person name="Robertson H.M."/>
            <person name="Angeli S."/>
            <person name="Foret S."/>
            <person name="Bucher G."/>
            <person name="Schuetz S."/>
            <person name="Maleszka R."/>
            <person name="Wimmer E.A."/>
            <person name="Beeman R.W."/>
            <person name="Lorenzen M."/>
            <person name="Tomoyasu Y."/>
            <person name="Miller S.C."/>
            <person name="Grossmann D."/>
            <person name="Bucher G."/>
        </authorList>
    </citation>
    <scope>NUCLEOTIDE SEQUENCE [LARGE SCALE GENOMIC DNA]</scope>
    <source>
        <strain evidence="2 3">Georgia GA2</strain>
    </source>
</reference>
<dbReference type="Gene3D" id="3.90.1200.10">
    <property type="match status" value="1"/>
</dbReference>
<dbReference type="eggNOG" id="ENOG502SPI1">
    <property type="taxonomic scope" value="Eukaryota"/>
</dbReference>
<dbReference type="STRING" id="7070.D6WG50"/>
<reference evidence="2 3" key="2">
    <citation type="journal article" date="2010" name="Nucleic Acids Res.">
        <title>BeetleBase in 2010: revisions to provide comprehensive genomic information for Tribolium castaneum.</title>
        <authorList>
            <person name="Kim H.S."/>
            <person name="Murphy T."/>
            <person name="Xia J."/>
            <person name="Caragea D."/>
            <person name="Park Y."/>
            <person name="Beeman R.W."/>
            <person name="Lorenzen M.D."/>
            <person name="Butcher S."/>
            <person name="Manak J.R."/>
            <person name="Brown S.J."/>
        </authorList>
    </citation>
    <scope>GENOME REANNOTATION</scope>
    <source>
        <strain evidence="2 3">Georgia GA2</strain>
    </source>
</reference>
<dbReference type="OMA" id="PYDLAHT"/>
<sequence>MTSDKIENLDNLIAEIIPKNYAFVDAKITRLTASGDNYGSLLLAVDITVKNEKENKLIHAVAKRPPSNKLVQELFNSQFTFPNEVGFYQTIIPCLRQFQQEQGVKDLISCFPEFYTARLSKDATGKVDESSVLLIKNIKKEGFQTLDRTVGFNLEQGRFILGKMAEMHATSLALKILRPEEFKSKLGPFLQQYKVFEMAEEDNRKMINVSLNVVKEDDVCRKYLPQIEEFLWKNLDFCLTKNIKTSSPSHFLTLTHCDLWVNNIMVKFDKNSRITEVKFVDFQLYEYASFVRDVVFFIFSSVQTSVLKESCDDLLLHYFDSLIKHLVSLKCDTKLFTYDAFLDEIKSVVHQGEFFHVLTMLPPIFAAEKDTKEVEALELHDVIFHESEVTETHREKAYFVVKEFIRRGWLFQGDS</sequence>
<proteinExistence type="predicted"/>
<gene>
    <name evidence="2" type="primary">AUGUSTUS-3.0.2_03029</name>
    <name evidence="2" type="ORF">TcasGA2_TC003029</name>
</gene>
<dbReference type="Proteomes" id="UP000007266">
    <property type="component" value="Linkage group 3"/>
</dbReference>
<organism evidence="2 3">
    <name type="scientific">Tribolium castaneum</name>
    <name type="common">Red flour beetle</name>
    <dbReference type="NCBI Taxonomy" id="7070"/>
    <lineage>
        <taxon>Eukaryota</taxon>
        <taxon>Metazoa</taxon>
        <taxon>Ecdysozoa</taxon>
        <taxon>Arthropoda</taxon>
        <taxon>Hexapoda</taxon>
        <taxon>Insecta</taxon>
        <taxon>Pterygota</taxon>
        <taxon>Neoptera</taxon>
        <taxon>Endopterygota</taxon>
        <taxon>Coleoptera</taxon>
        <taxon>Polyphaga</taxon>
        <taxon>Cucujiformia</taxon>
        <taxon>Tenebrionidae</taxon>
        <taxon>Tenebrionidae incertae sedis</taxon>
        <taxon>Tribolium</taxon>
    </lineage>
</organism>
<keyword evidence="3" id="KW-1185">Reference proteome</keyword>
<dbReference type="InterPro" id="IPR011009">
    <property type="entry name" value="Kinase-like_dom_sf"/>
</dbReference>
<dbReference type="PANTHER" id="PTHR11012">
    <property type="entry name" value="PROTEIN KINASE-LIKE DOMAIN-CONTAINING"/>
    <property type="match status" value="1"/>
</dbReference>
<evidence type="ECO:0000313" key="3">
    <source>
        <dbReference type="Proteomes" id="UP000007266"/>
    </source>
</evidence>
<dbReference type="HOGENOM" id="CLU_010718_6_3_1"/>
<accession>D6WG50</accession>
<evidence type="ECO:0000259" key="1">
    <source>
        <dbReference type="SMART" id="SM00587"/>
    </source>
</evidence>
<feature type="domain" description="CHK kinase-like" evidence="1">
    <location>
        <begin position="133"/>
        <end position="328"/>
    </location>
</feature>
<dbReference type="Pfam" id="PF02958">
    <property type="entry name" value="EcKL"/>
    <property type="match status" value="1"/>
</dbReference>